<dbReference type="InterPro" id="IPR021655">
    <property type="entry name" value="Put_metal-bd"/>
</dbReference>
<feature type="compositionally biased region" description="Pro residues" evidence="1">
    <location>
        <begin position="145"/>
        <end position="158"/>
    </location>
</feature>
<reference evidence="2" key="1">
    <citation type="submission" date="2022-10" db="EMBL/GenBank/DDBJ databases">
        <title>The WGS of Solirubrobacter sp. CPCC 204708.</title>
        <authorList>
            <person name="Jiang Z."/>
        </authorList>
    </citation>
    <scope>NUCLEOTIDE SEQUENCE</scope>
    <source>
        <strain evidence="2">CPCC 204708</strain>
    </source>
</reference>
<dbReference type="Proteomes" id="UP001147700">
    <property type="component" value="Unassembled WGS sequence"/>
</dbReference>
<proteinExistence type="predicted"/>
<feature type="region of interest" description="Disordered" evidence="1">
    <location>
        <begin position="137"/>
        <end position="163"/>
    </location>
</feature>
<comment type="caution">
    <text evidence="2">The sequence shown here is derived from an EMBL/GenBank/DDBJ whole genome shotgun (WGS) entry which is preliminary data.</text>
</comment>
<dbReference type="RefSeq" id="WP_202954198.1">
    <property type="nucleotide sequence ID" value="NZ_JAPCID010000013.1"/>
</dbReference>
<gene>
    <name evidence="2" type="ORF">OJ962_11475</name>
</gene>
<dbReference type="EMBL" id="JAPCID010000013">
    <property type="protein sequence ID" value="MDA0138120.1"/>
    <property type="molecule type" value="Genomic_DNA"/>
</dbReference>
<evidence type="ECO:0000313" key="3">
    <source>
        <dbReference type="Proteomes" id="UP001147700"/>
    </source>
</evidence>
<keyword evidence="3" id="KW-1185">Reference proteome</keyword>
<organism evidence="2 3">
    <name type="scientific">Solirubrobacter deserti</name>
    <dbReference type="NCBI Taxonomy" id="2282478"/>
    <lineage>
        <taxon>Bacteria</taxon>
        <taxon>Bacillati</taxon>
        <taxon>Actinomycetota</taxon>
        <taxon>Thermoleophilia</taxon>
        <taxon>Solirubrobacterales</taxon>
        <taxon>Solirubrobacteraceae</taxon>
        <taxon>Solirubrobacter</taxon>
    </lineage>
</organism>
<evidence type="ECO:0000313" key="2">
    <source>
        <dbReference type="EMBL" id="MDA0138120.1"/>
    </source>
</evidence>
<accession>A0ABT4RHU0</accession>
<evidence type="ECO:0000256" key="1">
    <source>
        <dbReference type="SAM" id="MobiDB-lite"/>
    </source>
</evidence>
<name>A0ABT4RHU0_9ACTN</name>
<dbReference type="Pfam" id="PF11617">
    <property type="entry name" value="Cu-binding_MopE"/>
    <property type="match status" value="1"/>
</dbReference>
<protein>
    <submittedName>
        <fullName evidence="2">MopE-related protein</fullName>
    </submittedName>
</protein>
<sequence>MLAVASALLLAAAPQPPVIRSPAEGQPLTRSSVTFTFDAPIGRPHGFECRFGKGGTIQDCSKGLFAVSGLSVGTYTFAVRTYQDDDVSAFVERDITITAIDDDADGSPLPADCNDGNPAIGPAATDVPDNGVDENCDGRDAVTPPVTPAAPSPTPTPTPVAQAPTPEIDVALSYFMRASKRHTRFSTLSLKDVPSGATITVRCTGGCPRKRVTISGRSGTVALTAFRHRALRVGAKLTIEVTKPGSIGMAKVLTIRPGKRPTIATRTLT</sequence>